<keyword evidence="6" id="KW-0808">Transferase</keyword>
<keyword evidence="9 21" id="KW-0418">Kinase</keyword>
<keyword evidence="10" id="KW-0067">ATP-binding</keyword>
<evidence type="ECO:0000256" key="2">
    <source>
        <dbReference type="ARBA" id="ARBA00004651"/>
    </source>
</evidence>
<keyword evidence="7 17" id="KW-0812">Transmembrane</keyword>
<evidence type="ECO:0000256" key="10">
    <source>
        <dbReference type="ARBA" id="ARBA00022840"/>
    </source>
</evidence>
<evidence type="ECO:0000259" key="19">
    <source>
        <dbReference type="PROSITE" id="PS50885"/>
    </source>
</evidence>
<evidence type="ECO:0000259" key="18">
    <source>
        <dbReference type="PROSITE" id="PS50109"/>
    </source>
</evidence>
<reference evidence="20 22" key="1">
    <citation type="submission" date="2015-01" db="EMBL/GenBank/DDBJ databases">
        <title>Genome sequences of high lactate-tolerant strain Salinicoccus roseus W12 with industrial interest.</title>
        <authorList>
            <person name="Wang H."/>
            <person name="Yu B."/>
        </authorList>
    </citation>
    <scope>NUCLEOTIDE SEQUENCE [LARGE SCALE GENOMIC DNA]</scope>
    <source>
        <strain evidence="20 22">W12</strain>
    </source>
</reference>
<evidence type="ECO:0000256" key="17">
    <source>
        <dbReference type="SAM" id="Phobius"/>
    </source>
</evidence>
<dbReference type="STRING" id="45670.SN16_00180"/>
<dbReference type="GeneID" id="77843955"/>
<dbReference type="RefSeq" id="WP_040104596.1">
    <property type="nucleotide sequence ID" value="NZ_JABEVU030000001.1"/>
</dbReference>
<evidence type="ECO:0000313" key="20">
    <source>
        <dbReference type="EMBL" id="KIH71819.1"/>
    </source>
</evidence>
<comment type="caution">
    <text evidence="20">The sequence shown here is derived from an EMBL/GenBank/DDBJ whole genome shotgun (WGS) entry which is preliminary data.</text>
</comment>
<evidence type="ECO:0000256" key="14">
    <source>
        <dbReference type="ARBA" id="ARBA00023136"/>
    </source>
</evidence>
<gene>
    <name evidence="21" type="ORF">F7P68_0000185</name>
    <name evidence="20" type="ORF">SN16_00180</name>
</gene>
<dbReference type="GO" id="GO:0005886">
    <property type="term" value="C:plasma membrane"/>
    <property type="evidence" value="ECO:0007669"/>
    <property type="project" value="UniProtKB-SubCell"/>
</dbReference>
<dbReference type="PANTHER" id="PTHR45528">
    <property type="entry name" value="SENSOR HISTIDINE KINASE CPXA"/>
    <property type="match status" value="1"/>
</dbReference>
<dbReference type="SMART" id="SM00304">
    <property type="entry name" value="HAMP"/>
    <property type="match status" value="1"/>
</dbReference>
<proteinExistence type="predicted"/>
<dbReference type="Gene3D" id="6.10.340.10">
    <property type="match status" value="1"/>
</dbReference>
<evidence type="ECO:0000256" key="15">
    <source>
        <dbReference type="ARBA" id="ARBA00037219"/>
    </source>
</evidence>
<feature type="transmembrane region" description="Helical" evidence="17">
    <location>
        <begin position="164"/>
        <end position="188"/>
    </location>
</feature>
<keyword evidence="8" id="KW-0547">Nucleotide-binding</keyword>
<protein>
    <recommendedName>
        <fullName evidence="16">Heme sensor protein HssS</fullName>
        <ecNumber evidence="3">2.7.13.3</ecNumber>
    </recommendedName>
</protein>
<evidence type="ECO:0000256" key="9">
    <source>
        <dbReference type="ARBA" id="ARBA00022777"/>
    </source>
</evidence>
<comment type="subcellular location">
    <subcellularLocation>
        <location evidence="2">Cell membrane</location>
        <topology evidence="2">Multi-pass membrane protein</topology>
    </subcellularLocation>
</comment>
<dbReference type="InterPro" id="IPR036097">
    <property type="entry name" value="HisK_dim/P_sf"/>
</dbReference>
<dbReference type="GO" id="GO:0000155">
    <property type="term" value="F:phosphorelay sensor kinase activity"/>
    <property type="evidence" value="ECO:0007669"/>
    <property type="project" value="InterPro"/>
</dbReference>
<dbReference type="InterPro" id="IPR004358">
    <property type="entry name" value="Sig_transdc_His_kin-like_C"/>
</dbReference>
<dbReference type="PROSITE" id="PS50885">
    <property type="entry name" value="HAMP"/>
    <property type="match status" value="1"/>
</dbReference>
<dbReference type="Proteomes" id="UP000031546">
    <property type="component" value="Unassembled WGS sequence"/>
</dbReference>
<dbReference type="SUPFAM" id="SSF158472">
    <property type="entry name" value="HAMP domain-like"/>
    <property type="match status" value="1"/>
</dbReference>
<dbReference type="OrthoDB" id="9813151at2"/>
<dbReference type="InterPro" id="IPR003661">
    <property type="entry name" value="HisK_dim/P_dom"/>
</dbReference>
<evidence type="ECO:0000256" key="16">
    <source>
        <dbReference type="ARBA" id="ARBA00040841"/>
    </source>
</evidence>
<name>A0A0C2HJD8_9STAP</name>
<dbReference type="Gene3D" id="1.10.287.130">
    <property type="match status" value="1"/>
</dbReference>
<dbReference type="CDD" id="cd06225">
    <property type="entry name" value="HAMP"/>
    <property type="match status" value="1"/>
</dbReference>
<sequence>MRSLYSTFTATTIGIMLLSFLTAFFISNTYYQQYLKPENDEKNTQIALEMATFIDRNPEVSINEYLENMAAVGYQLYLTDDSGDGTFYGSEFRKDALPNHVVETVLDGNIHHGMQEFPRETFVTGFFANELKNTIGVPLEYQGENYALFMRPDIEKLFNEMHLLFGWLFLLTIILSIIFVLIGTKYMVRPVTRLSAATKALSKGSYNIDGLETKRKDELGELTKSFAQMAERIRQTENMRKDFISNITHDINSPLSNIKGYSALLQNELDSDGKAQEYLSIINGESDRISAMTNQLLLLSSLDHEEHLLKKKTYDVGSQLRRLIHRYEWKIDESNLMLSHDIQDVVIAGDETLLEAVWDNLLSNAIKYNSAFGEIGIELIEHEGDIEVSFSDTGIGMGEEAKQHIFERFYREDSSRSGKIQGSGLGLSIVQKVVQLHNGTISVQSNKNGHGTVFRVVLPKK</sequence>
<evidence type="ECO:0000313" key="21">
    <source>
        <dbReference type="EMBL" id="MDB0578952.1"/>
    </source>
</evidence>
<keyword evidence="4" id="KW-1003">Cell membrane</keyword>
<keyword evidence="11 17" id="KW-1133">Transmembrane helix</keyword>
<dbReference type="SUPFAM" id="SSF55874">
    <property type="entry name" value="ATPase domain of HSP90 chaperone/DNA topoisomerase II/histidine kinase"/>
    <property type="match status" value="1"/>
</dbReference>
<keyword evidence="23" id="KW-1185">Reference proteome</keyword>
<dbReference type="AlphaFoldDB" id="A0A0C2HJD8"/>
<dbReference type="GO" id="GO:0005524">
    <property type="term" value="F:ATP binding"/>
    <property type="evidence" value="ECO:0007669"/>
    <property type="project" value="UniProtKB-KW"/>
</dbReference>
<dbReference type="SMART" id="SM00387">
    <property type="entry name" value="HATPase_c"/>
    <property type="match status" value="1"/>
</dbReference>
<dbReference type="InterPro" id="IPR036890">
    <property type="entry name" value="HATPase_C_sf"/>
</dbReference>
<comment type="function">
    <text evidence="15">Member of the two-component regulatory system HssS/HssR involved in intracellular heme homeostasis and tempering of staphylococcal virulence. HssS functions as a heme sensor histidine kinase which is autophosphorylated at a histidine residue and transfers its phosphate group to an aspartate residue of HssR. HssR/HssS activates the expression of hrtAB, an efflux pump, in response to extracellular heme, hemin, hemoglobin or blood.</text>
</comment>
<evidence type="ECO:0000256" key="12">
    <source>
        <dbReference type="ARBA" id="ARBA00023012"/>
    </source>
</evidence>
<dbReference type="Gene3D" id="3.30.565.10">
    <property type="entry name" value="Histidine kinase-like ATPase, C-terminal domain"/>
    <property type="match status" value="1"/>
</dbReference>
<feature type="domain" description="Histidine kinase" evidence="18">
    <location>
        <begin position="246"/>
        <end position="461"/>
    </location>
</feature>
<dbReference type="FunFam" id="3.30.565.10:FF:000006">
    <property type="entry name" value="Sensor histidine kinase WalK"/>
    <property type="match status" value="1"/>
</dbReference>
<dbReference type="InterPro" id="IPR005467">
    <property type="entry name" value="His_kinase_dom"/>
</dbReference>
<keyword evidence="5" id="KW-0597">Phosphoprotein</keyword>
<keyword evidence="14 17" id="KW-0472">Membrane</keyword>
<dbReference type="SUPFAM" id="SSF47384">
    <property type="entry name" value="Homodimeric domain of signal transducing histidine kinase"/>
    <property type="match status" value="1"/>
</dbReference>
<evidence type="ECO:0000256" key="11">
    <source>
        <dbReference type="ARBA" id="ARBA00022989"/>
    </source>
</evidence>
<reference evidence="21" key="2">
    <citation type="submission" date="2020-04" db="EMBL/GenBank/DDBJ databases">
        <authorList>
            <person name="Tanveer F."/>
            <person name="Xie Y."/>
            <person name="Shinwari Z.K."/>
        </authorList>
    </citation>
    <scope>NUCLEOTIDE SEQUENCE</scope>
    <source>
        <strain evidence="21">MOSEL-ME25</strain>
    </source>
</reference>
<feature type="domain" description="HAMP" evidence="19">
    <location>
        <begin position="185"/>
        <end position="238"/>
    </location>
</feature>
<comment type="catalytic activity">
    <reaction evidence="1">
        <text>ATP + protein L-histidine = ADP + protein N-phospho-L-histidine.</text>
        <dbReference type="EC" id="2.7.13.3"/>
    </reaction>
</comment>
<dbReference type="SMART" id="SM00388">
    <property type="entry name" value="HisKA"/>
    <property type="match status" value="1"/>
</dbReference>
<dbReference type="CDD" id="cd00075">
    <property type="entry name" value="HATPase"/>
    <property type="match status" value="1"/>
</dbReference>
<dbReference type="Proteomes" id="UP000527860">
    <property type="component" value="Unassembled WGS sequence"/>
</dbReference>
<evidence type="ECO:0000256" key="3">
    <source>
        <dbReference type="ARBA" id="ARBA00012438"/>
    </source>
</evidence>
<evidence type="ECO:0000256" key="13">
    <source>
        <dbReference type="ARBA" id="ARBA00023026"/>
    </source>
</evidence>
<keyword evidence="13" id="KW-0843">Virulence</keyword>
<dbReference type="CDD" id="cd00082">
    <property type="entry name" value="HisKA"/>
    <property type="match status" value="1"/>
</dbReference>
<evidence type="ECO:0000313" key="22">
    <source>
        <dbReference type="Proteomes" id="UP000031546"/>
    </source>
</evidence>
<dbReference type="PROSITE" id="PS50109">
    <property type="entry name" value="HIS_KIN"/>
    <property type="match status" value="1"/>
</dbReference>
<dbReference type="PANTHER" id="PTHR45528:SF11">
    <property type="entry name" value="HISTIDINE KINASE"/>
    <property type="match status" value="1"/>
</dbReference>
<reference evidence="21" key="3">
    <citation type="submission" date="2022-12" db="EMBL/GenBank/DDBJ databases">
        <title>Genome analysis and biological profiling of marine Salinicoccus roseus MOSEL-ME25.</title>
        <authorList>
            <person name="Mirza F.T."/>
            <person name="Xie Y."/>
            <person name="Shinwari Z.K."/>
        </authorList>
    </citation>
    <scope>NUCLEOTIDE SEQUENCE</scope>
    <source>
        <strain evidence="21">MOSEL-ME25</strain>
    </source>
</reference>
<evidence type="ECO:0000256" key="6">
    <source>
        <dbReference type="ARBA" id="ARBA00022679"/>
    </source>
</evidence>
<evidence type="ECO:0000256" key="1">
    <source>
        <dbReference type="ARBA" id="ARBA00000085"/>
    </source>
</evidence>
<dbReference type="EMBL" id="JXII01000001">
    <property type="protein sequence ID" value="KIH71819.1"/>
    <property type="molecule type" value="Genomic_DNA"/>
</dbReference>
<evidence type="ECO:0000256" key="8">
    <source>
        <dbReference type="ARBA" id="ARBA00022741"/>
    </source>
</evidence>
<dbReference type="InterPro" id="IPR003594">
    <property type="entry name" value="HATPase_dom"/>
</dbReference>
<dbReference type="EMBL" id="JABEVU030000001">
    <property type="protein sequence ID" value="MDB0578952.1"/>
    <property type="molecule type" value="Genomic_DNA"/>
</dbReference>
<feature type="transmembrane region" description="Helical" evidence="17">
    <location>
        <begin position="6"/>
        <end position="26"/>
    </location>
</feature>
<evidence type="ECO:0000256" key="7">
    <source>
        <dbReference type="ARBA" id="ARBA00022692"/>
    </source>
</evidence>
<evidence type="ECO:0000256" key="5">
    <source>
        <dbReference type="ARBA" id="ARBA00022553"/>
    </source>
</evidence>
<evidence type="ECO:0000256" key="4">
    <source>
        <dbReference type="ARBA" id="ARBA00022475"/>
    </source>
</evidence>
<dbReference type="Pfam" id="PF00512">
    <property type="entry name" value="HisKA"/>
    <property type="match status" value="1"/>
</dbReference>
<dbReference type="Pfam" id="PF02518">
    <property type="entry name" value="HATPase_c"/>
    <property type="match status" value="1"/>
</dbReference>
<evidence type="ECO:0000313" key="23">
    <source>
        <dbReference type="Proteomes" id="UP000527860"/>
    </source>
</evidence>
<dbReference type="Pfam" id="PF00672">
    <property type="entry name" value="HAMP"/>
    <property type="match status" value="1"/>
</dbReference>
<dbReference type="FunFam" id="1.10.287.130:FF:000001">
    <property type="entry name" value="Two-component sensor histidine kinase"/>
    <property type="match status" value="1"/>
</dbReference>
<dbReference type="PRINTS" id="PR00344">
    <property type="entry name" value="BCTRLSENSOR"/>
</dbReference>
<organism evidence="20 22">
    <name type="scientific">Salinicoccus roseus</name>
    <dbReference type="NCBI Taxonomy" id="45670"/>
    <lineage>
        <taxon>Bacteria</taxon>
        <taxon>Bacillati</taxon>
        <taxon>Bacillota</taxon>
        <taxon>Bacilli</taxon>
        <taxon>Bacillales</taxon>
        <taxon>Staphylococcaceae</taxon>
        <taxon>Salinicoccus</taxon>
    </lineage>
</organism>
<accession>A0A0C2HJD8</accession>
<dbReference type="InterPro" id="IPR050398">
    <property type="entry name" value="HssS/ArlS-like"/>
</dbReference>
<dbReference type="EC" id="2.7.13.3" evidence="3"/>
<keyword evidence="12" id="KW-0902">Two-component regulatory system</keyword>
<dbReference type="InterPro" id="IPR003660">
    <property type="entry name" value="HAMP_dom"/>
</dbReference>